<dbReference type="Pfam" id="PF00132">
    <property type="entry name" value="Hexapep"/>
    <property type="match status" value="1"/>
</dbReference>
<keyword evidence="3" id="KW-0012">Acyltransferase</keyword>
<keyword evidence="1" id="KW-0808">Transferase</keyword>
<dbReference type="InterPro" id="IPR051159">
    <property type="entry name" value="Hexapeptide_acetyltransf"/>
</dbReference>
<reference evidence="4" key="1">
    <citation type="submission" date="2023-06" db="EMBL/GenBank/DDBJ databases">
        <authorList>
            <person name="Zeman M."/>
            <person name="Kubasova T."/>
            <person name="Jahodarova E."/>
            <person name="Nykrynova M."/>
            <person name="Rychlik I."/>
        </authorList>
    </citation>
    <scope>NUCLEOTIDE SEQUENCE</scope>
    <source>
        <strain evidence="4">84_SSukc20</strain>
    </source>
</reference>
<evidence type="ECO:0000313" key="4">
    <source>
        <dbReference type="EMBL" id="MDN0048986.1"/>
    </source>
</evidence>
<dbReference type="Proteomes" id="UP001167871">
    <property type="component" value="Unassembled WGS sequence"/>
</dbReference>
<dbReference type="PANTHER" id="PTHR23416">
    <property type="entry name" value="SIALIC ACID SYNTHASE-RELATED"/>
    <property type="match status" value="1"/>
</dbReference>
<keyword evidence="2" id="KW-0677">Repeat</keyword>
<dbReference type="PROSITE" id="PS00101">
    <property type="entry name" value="HEXAPEP_TRANSFERASES"/>
    <property type="match status" value="1"/>
</dbReference>
<dbReference type="EMBL" id="JAUEII010000010">
    <property type="protein sequence ID" value="MDN0048986.1"/>
    <property type="molecule type" value="Genomic_DNA"/>
</dbReference>
<proteinExistence type="predicted"/>
<dbReference type="InterPro" id="IPR001451">
    <property type="entry name" value="Hexapep"/>
</dbReference>
<dbReference type="RefSeq" id="WP_301639308.1">
    <property type="nucleotide sequence ID" value="NZ_JAUEII010000010.1"/>
</dbReference>
<evidence type="ECO:0000256" key="2">
    <source>
        <dbReference type="ARBA" id="ARBA00022737"/>
    </source>
</evidence>
<comment type="caution">
    <text evidence="4">The sequence shown here is derived from an EMBL/GenBank/DDBJ whole genome shotgun (WGS) entry which is preliminary data.</text>
</comment>
<evidence type="ECO:0000256" key="3">
    <source>
        <dbReference type="ARBA" id="ARBA00023315"/>
    </source>
</evidence>
<name>A0ABT7X4H2_9BACE</name>
<dbReference type="PANTHER" id="PTHR23416:SF78">
    <property type="entry name" value="LIPOPOLYSACCHARIDE BIOSYNTHESIS O-ACETYL TRANSFERASE WBBJ-RELATED"/>
    <property type="match status" value="1"/>
</dbReference>
<sequence>MKIDYHNMPKGANKTTFALRYIMNIIRTWYLFHIKYPRVKYHGFVRVMPHTSFAKGMRIEIGHNVQFGNYCNVAADVIFKNNILMAGRVCFVGKNDHQYKEPCKLIWDSDRGNNGTTIIEDDVWIGHNATIVGGLTIGKGAIVAAGAVVTQDIPPCEIWGGVPARKIKDRFSTSEDKILHLKMLRQNGK</sequence>
<gene>
    <name evidence="4" type="ORF">QVO10_06225</name>
</gene>
<dbReference type="InterPro" id="IPR018357">
    <property type="entry name" value="Hexapep_transf_CS"/>
</dbReference>
<organism evidence="4 5">
    <name type="scientific">Bacteroides gallinaceum</name>
    <dbReference type="NCBI Taxonomy" id="1462571"/>
    <lineage>
        <taxon>Bacteria</taxon>
        <taxon>Pseudomonadati</taxon>
        <taxon>Bacteroidota</taxon>
        <taxon>Bacteroidia</taxon>
        <taxon>Bacteroidales</taxon>
        <taxon>Bacteroidaceae</taxon>
        <taxon>Bacteroides</taxon>
    </lineage>
</organism>
<accession>A0ABT7X4H2</accession>
<protein>
    <submittedName>
        <fullName evidence="4">DapH/DapD/GlmU-related protein</fullName>
    </submittedName>
</protein>
<reference evidence="4" key="2">
    <citation type="submission" date="2024-05" db="EMBL/GenBank/DDBJ databases">
        <title>Identification and characterization of horizontal gene transfer across gut microbiota members of farm animals based on homology search.</title>
        <authorList>
            <person name="Schwarzerova J."/>
            <person name="Nykrynova M."/>
            <person name="Jureckova K."/>
            <person name="Cejkova D."/>
            <person name="Rychlik I."/>
        </authorList>
    </citation>
    <scope>NUCLEOTIDE SEQUENCE</scope>
    <source>
        <strain evidence="4">84_SSukc20</strain>
    </source>
</reference>
<evidence type="ECO:0000313" key="5">
    <source>
        <dbReference type="Proteomes" id="UP001167871"/>
    </source>
</evidence>
<evidence type="ECO:0000256" key="1">
    <source>
        <dbReference type="ARBA" id="ARBA00022679"/>
    </source>
</evidence>
<dbReference type="InterPro" id="IPR011004">
    <property type="entry name" value="Trimer_LpxA-like_sf"/>
</dbReference>
<keyword evidence="5" id="KW-1185">Reference proteome</keyword>
<dbReference type="SUPFAM" id="SSF51161">
    <property type="entry name" value="Trimeric LpxA-like enzymes"/>
    <property type="match status" value="1"/>
</dbReference>
<dbReference type="Gene3D" id="2.160.10.10">
    <property type="entry name" value="Hexapeptide repeat proteins"/>
    <property type="match status" value="1"/>
</dbReference>